<proteinExistence type="inferred from homology"/>
<dbReference type="PROSITE" id="PS00132">
    <property type="entry name" value="CARBOXYPEPT_ZN_1"/>
    <property type="match status" value="1"/>
</dbReference>
<dbReference type="InterPro" id="IPR057246">
    <property type="entry name" value="CARBOXYPEPT_ZN_1"/>
</dbReference>
<protein>
    <submittedName>
        <fullName evidence="10">Zinc carboxypeptidase</fullName>
    </submittedName>
</protein>
<organism evidence="10 11">
    <name type="scientific">Nitrosomonas ureae</name>
    <dbReference type="NCBI Taxonomy" id="44577"/>
    <lineage>
        <taxon>Bacteria</taxon>
        <taxon>Pseudomonadati</taxon>
        <taxon>Pseudomonadota</taxon>
        <taxon>Betaproteobacteria</taxon>
        <taxon>Nitrosomonadales</taxon>
        <taxon>Nitrosomonadaceae</taxon>
        <taxon>Nitrosomonas</taxon>
    </lineage>
</organism>
<evidence type="ECO:0000256" key="6">
    <source>
        <dbReference type="ARBA" id="ARBA00022833"/>
    </source>
</evidence>
<evidence type="ECO:0000256" key="3">
    <source>
        <dbReference type="ARBA" id="ARBA00022670"/>
    </source>
</evidence>
<dbReference type="PROSITE" id="PS52035">
    <property type="entry name" value="PEPTIDASE_M14"/>
    <property type="match status" value="1"/>
</dbReference>
<keyword evidence="10" id="KW-0121">Carboxypeptidase</keyword>
<name>A0A1H5VGP0_9PROT</name>
<comment type="similarity">
    <text evidence="2 8">Belongs to the peptidase M14 family.</text>
</comment>
<dbReference type="GO" id="GO:0005615">
    <property type="term" value="C:extracellular space"/>
    <property type="evidence" value="ECO:0007669"/>
    <property type="project" value="TreeGrafter"/>
</dbReference>
<dbReference type="EMBL" id="FNUX01000012">
    <property type="protein sequence ID" value="SEF86374.1"/>
    <property type="molecule type" value="Genomic_DNA"/>
</dbReference>
<dbReference type="PANTHER" id="PTHR11705">
    <property type="entry name" value="PROTEASE FAMILY M14 CARBOXYPEPTIDASE A,B"/>
    <property type="match status" value="1"/>
</dbReference>
<dbReference type="InterPro" id="IPR000834">
    <property type="entry name" value="Peptidase_M14"/>
</dbReference>
<feature type="domain" description="Peptidase M14" evidence="9">
    <location>
        <begin position="2"/>
        <end position="337"/>
    </location>
</feature>
<evidence type="ECO:0000256" key="8">
    <source>
        <dbReference type="PROSITE-ProRule" id="PRU01379"/>
    </source>
</evidence>
<dbReference type="Proteomes" id="UP000236753">
    <property type="component" value="Unassembled WGS sequence"/>
</dbReference>
<comment type="caution">
    <text evidence="8">Lacks conserved residue(s) required for the propagation of feature annotation.</text>
</comment>
<keyword evidence="6" id="KW-0862">Zinc</keyword>
<gene>
    <name evidence="10" type="ORF">SAMN05216334_11284</name>
</gene>
<evidence type="ECO:0000256" key="1">
    <source>
        <dbReference type="ARBA" id="ARBA00001947"/>
    </source>
</evidence>
<sequence length="337" mass="39103">MIKQSFPELEQVEAILQEDNAMYLHSQILCRVSHDNDELPVYALTLGNRAPDVPCITYVAGVHGLERIGTQVVIAFLEGLLERLKWDRVLAEILQRVRIHFLPIVNPIGMLNKTRANGQGVDLMRNAPVDSQEKTILLAGGHRISSVLPWYRGKANDSMQPEAQALCDFIAKEVLPAPFSLALDCHSGFGFRNQIWFPYARSRLEPIKHLKEVCYLRKLFMQTYPHQDYLFEPQSQHYLVHGDLWDFLYMKSLENDNVFLPLTLEMGSWRWIRKNPLQLRQLLGLYHPIKPHRLSRVLRSHLILMEFLLHATLSYQSWINSSDAKELEQQALTHWYA</sequence>
<evidence type="ECO:0000256" key="4">
    <source>
        <dbReference type="ARBA" id="ARBA00022723"/>
    </source>
</evidence>
<keyword evidence="4" id="KW-0479">Metal-binding</keyword>
<evidence type="ECO:0000259" key="9">
    <source>
        <dbReference type="PROSITE" id="PS52035"/>
    </source>
</evidence>
<dbReference type="GO" id="GO:0008270">
    <property type="term" value="F:zinc ion binding"/>
    <property type="evidence" value="ECO:0007669"/>
    <property type="project" value="InterPro"/>
</dbReference>
<evidence type="ECO:0000256" key="5">
    <source>
        <dbReference type="ARBA" id="ARBA00022801"/>
    </source>
</evidence>
<reference evidence="10 11" key="1">
    <citation type="submission" date="2016-10" db="EMBL/GenBank/DDBJ databases">
        <authorList>
            <person name="de Groot N.N."/>
        </authorList>
    </citation>
    <scope>NUCLEOTIDE SEQUENCE [LARGE SCALE GENOMIC DNA]</scope>
    <source>
        <strain evidence="10 11">Nm13</strain>
    </source>
</reference>
<dbReference type="Gene3D" id="3.40.630.10">
    <property type="entry name" value="Zn peptidases"/>
    <property type="match status" value="1"/>
</dbReference>
<dbReference type="SUPFAM" id="SSF53187">
    <property type="entry name" value="Zn-dependent exopeptidases"/>
    <property type="match status" value="1"/>
</dbReference>
<keyword evidence="7" id="KW-0482">Metalloprotease</keyword>
<keyword evidence="3" id="KW-0645">Protease</keyword>
<evidence type="ECO:0000256" key="2">
    <source>
        <dbReference type="ARBA" id="ARBA00005988"/>
    </source>
</evidence>
<dbReference type="RefSeq" id="WP_258039360.1">
    <property type="nucleotide sequence ID" value="NZ_FNUX01000012.1"/>
</dbReference>
<dbReference type="PANTHER" id="PTHR11705:SF143">
    <property type="entry name" value="SLL0236 PROTEIN"/>
    <property type="match status" value="1"/>
</dbReference>
<evidence type="ECO:0000313" key="10">
    <source>
        <dbReference type="EMBL" id="SEF86374.1"/>
    </source>
</evidence>
<accession>A0A1H5VGP0</accession>
<dbReference type="GO" id="GO:0004181">
    <property type="term" value="F:metallocarboxypeptidase activity"/>
    <property type="evidence" value="ECO:0007669"/>
    <property type="project" value="InterPro"/>
</dbReference>
<keyword evidence="5" id="KW-0378">Hydrolase</keyword>
<evidence type="ECO:0000256" key="7">
    <source>
        <dbReference type="ARBA" id="ARBA00023049"/>
    </source>
</evidence>
<dbReference type="Pfam" id="PF00246">
    <property type="entry name" value="Peptidase_M14"/>
    <property type="match status" value="1"/>
</dbReference>
<dbReference type="AlphaFoldDB" id="A0A1H5VGP0"/>
<evidence type="ECO:0000313" key="11">
    <source>
        <dbReference type="Proteomes" id="UP000236753"/>
    </source>
</evidence>
<comment type="cofactor">
    <cofactor evidence="1">
        <name>Zn(2+)</name>
        <dbReference type="ChEBI" id="CHEBI:29105"/>
    </cofactor>
</comment>
<dbReference type="GO" id="GO:0006508">
    <property type="term" value="P:proteolysis"/>
    <property type="evidence" value="ECO:0007669"/>
    <property type="project" value="UniProtKB-KW"/>
</dbReference>